<accession>A0A7Y0LEN6</accession>
<dbReference type="AlphaFoldDB" id="A0A7Y0LEN6"/>
<dbReference type="RefSeq" id="WP_169076446.1">
    <property type="nucleotide sequence ID" value="NZ_JABBXH010000006.1"/>
</dbReference>
<keyword evidence="1" id="KW-0472">Membrane</keyword>
<evidence type="ECO:0000313" key="3">
    <source>
        <dbReference type="Proteomes" id="UP000568664"/>
    </source>
</evidence>
<evidence type="ECO:0000256" key="1">
    <source>
        <dbReference type="SAM" id="Phobius"/>
    </source>
</evidence>
<protein>
    <submittedName>
        <fullName evidence="2">Uncharacterized protein</fullName>
    </submittedName>
</protein>
<keyword evidence="3" id="KW-1185">Reference proteome</keyword>
<dbReference type="EMBL" id="JABBXH010000006">
    <property type="protein sequence ID" value="NMP33135.1"/>
    <property type="molecule type" value="Genomic_DNA"/>
</dbReference>
<feature type="transmembrane region" description="Helical" evidence="1">
    <location>
        <begin position="15"/>
        <end position="31"/>
    </location>
</feature>
<keyword evidence="1" id="KW-0812">Transmembrane</keyword>
<dbReference type="Proteomes" id="UP000568664">
    <property type="component" value="Unassembled WGS sequence"/>
</dbReference>
<proteinExistence type="predicted"/>
<sequence length="161" mass="18492">MLPPKEYELAQKKKTRIPLWLIAIIIIYWVIKVANQSFTTQNDLETFKSNFLNSDLELSYEKFGELFDSYEVAPLSSGTLSNVQIDCLSQGDTFWEHMPSVKNKDTKQFFLKINASQTTLVLELRLYKDKVYFSPWKKAELGFNGGFSAKAKCPDAGFNKI</sequence>
<comment type="caution">
    <text evidence="2">The sequence shown here is derived from an EMBL/GenBank/DDBJ whole genome shotgun (WGS) entry which is preliminary data.</text>
</comment>
<name>A0A7Y0LEN6_9GAMM</name>
<evidence type="ECO:0000313" key="2">
    <source>
        <dbReference type="EMBL" id="NMP33135.1"/>
    </source>
</evidence>
<reference evidence="2 3" key="1">
    <citation type="submission" date="2020-04" db="EMBL/GenBank/DDBJ databases">
        <title>Thalassotalea sp. M1531, isolated from the surface of marine red alga.</title>
        <authorList>
            <person name="Pang L."/>
            <person name="Lu D.-C."/>
        </authorList>
    </citation>
    <scope>NUCLEOTIDE SEQUENCE [LARGE SCALE GENOMIC DNA]</scope>
    <source>
        <strain evidence="2 3">M1531</strain>
    </source>
</reference>
<keyword evidence="1" id="KW-1133">Transmembrane helix</keyword>
<gene>
    <name evidence="2" type="ORF">HII17_16370</name>
</gene>
<organism evidence="2 3">
    <name type="scientific">Thalassotalea algicola</name>
    <dbReference type="NCBI Taxonomy" id="2716224"/>
    <lineage>
        <taxon>Bacteria</taxon>
        <taxon>Pseudomonadati</taxon>
        <taxon>Pseudomonadota</taxon>
        <taxon>Gammaproteobacteria</taxon>
        <taxon>Alteromonadales</taxon>
        <taxon>Colwelliaceae</taxon>
        <taxon>Thalassotalea</taxon>
    </lineage>
</organism>